<comment type="caution">
    <text evidence="2">The sequence shown here is derived from an EMBL/GenBank/DDBJ whole genome shotgun (WGS) entry which is preliminary data.</text>
</comment>
<evidence type="ECO:0000313" key="2">
    <source>
        <dbReference type="EMBL" id="MCS4558506.1"/>
    </source>
</evidence>
<dbReference type="Proteomes" id="UP001201549">
    <property type="component" value="Unassembled WGS sequence"/>
</dbReference>
<dbReference type="EMBL" id="JAKOGG010000022">
    <property type="protein sequence ID" value="MCS4558506.1"/>
    <property type="molecule type" value="Genomic_DNA"/>
</dbReference>
<proteinExistence type="predicted"/>
<gene>
    <name evidence="2" type="ORF">L9G74_18890</name>
</gene>
<evidence type="ECO:0000313" key="3">
    <source>
        <dbReference type="Proteomes" id="UP001201549"/>
    </source>
</evidence>
<name>A0ABT2FQ74_9GAMM</name>
<reference evidence="3" key="2">
    <citation type="submission" date="2023-07" db="EMBL/GenBank/DDBJ databases">
        <title>Shewanella mangrovi sp. nov., an acetaldehyde- degrading bacterium isolated from mangrove sediment.</title>
        <authorList>
            <person name="Liu Y."/>
        </authorList>
    </citation>
    <scope>NUCLEOTIDE SEQUENCE [LARGE SCALE GENOMIC DNA]</scope>
    <source>
        <strain evidence="3">C32</strain>
    </source>
</reference>
<accession>A0ABT2FQ74</accession>
<organism evidence="2 3">
    <name type="scientific">Shewanella electrica</name>
    <dbReference type="NCBI Taxonomy" id="515560"/>
    <lineage>
        <taxon>Bacteria</taxon>
        <taxon>Pseudomonadati</taxon>
        <taxon>Pseudomonadota</taxon>
        <taxon>Gammaproteobacteria</taxon>
        <taxon>Alteromonadales</taxon>
        <taxon>Shewanellaceae</taxon>
        <taxon>Shewanella</taxon>
    </lineage>
</organism>
<reference evidence="2 3" key="1">
    <citation type="submission" date="2022-02" db="EMBL/GenBank/DDBJ databases">
        <authorList>
            <person name="Zhuang L."/>
        </authorList>
    </citation>
    <scope>NUCLEOTIDE SEQUENCE [LARGE SCALE GENOMIC DNA]</scope>
    <source>
        <strain evidence="2 3">C32</strain>
    </source>
</reference>
<keyword evidence="3" id="KW-1185">Reference proteome</keyword>
<dbReference type="InterPro" id="IPR025382">
    <property type="entry name" value="Cap4-like_endonuclease_dom"/>
</dbReference>
<evidence type="ECO:0000259" key="1">
    <source>
        <dbReference type="Pfam" id="PF14130"/>
    </source>
</evidence>
<protein>
    <submittedName>
        <fullName evidence="2">DUF4297 domain-containing protein</fullName>
    </submittedName>
</protein>
<dbReference type="RefSeq" id="WP_238898325.1">
    <property type="nucleotide sequence ID" value="NZ_JAKOGG010000022.1"/>
</dbReference>
<sequence length="395" mass="45403">MSISSNAPREQNGRDSFARYRAQVKSAAIESLKILEGQDIDKVYCDFQDDFVVRKINGESHVFLFYQVKTKNKQNYNWTVNDLFKFIKRGSKELEENAEAFKDSFIGKLLVHTVIFDEECSSVIFQTNVNTENDVEEILEDISKLKFEDKYVKIILDCFNIAFKREIEAKGKEKFSIEEIKSSLSKLRVHCDVHYLKNGIDNFDSIAKEYIYKYSEVELSYHDAKEIAIKLLELISEKSSGVIKTINENEVNEKAGVGIEELLKILSISLDAYQILKESNDENSIKSVSIIQRSLSRGGASNEQIKFCSQCKTKWDIWLRNNRHIITDFEYICLTEKISDVVYNIRGGNGNIKLSNLKVELEKLTSELRSENLLFDLDTETLMGSFFSLIIKGVA</sequence>
<dbReference type="Pfam" id="PF14130">
    <property type="entry name" value="Cap4_nuclease"/>
    <property type="match status" value="1"/>
</dbReference>
<feature type="domain" description="CD-NTase associated protein 4-like DNA endonuclease" evidence="1">
    <location>
        <begin position="13"/>
        <end position="239"/>
    </location>
</feature>